<protein>
    <submittedName>
        <fullName evidence="2">Pleckstrin homology (PH domain) containing protein</fullName>
    </submittedName>
</protein>
<dbReference type="SUPFAM" id="SSF50729">
    <property type="entry name" value="PH domain-like"/>
    <property type="match status" value="1"/>
</dbReference>
<feature type="compositionally biased region" description="Low complexity" evidence="1">
    <location>
        <begin position="4032"/>
        <end position="4043"/>
    </location>
</feature>
<dbReference type="Proteomes" id="UP001071777">
    <property type="component" value="Unassembled WGS sequence"/>
</dbReference>
<dbReference type="Gene3D" id="2.30.29.30">
    <property type="entry name" value="Pleckstrin-homology domain (PH domain)/Phosphotyrosine-binding domain (PTB)"/>
    <property type="match status" value="1"/>
</dbReference>
<proteinExistence type="predicted"/>
<feature type="region of interest" description="Disordered" evidence="1">
    <location>
        <begin position="4000"/>
        <end position="4044"/>
    </location>
</feature>
<keyword evidence="3" id="KW-1185">Reference proteome</keyword>
<evidence type="ECO:0000313" key="2">
    <source>
        <dbReference type="EMBL" id="KAJ1614950.1"/>
    </source>
</evidence>
<feature type="region of interest" description="Disordered" evidence="1">
    <location>
        <begin position="705"/>
        <end position="726"/>
    </location>
</feature>
<organism evidence="2 3">
    <name type="scientific">Cryptosporidium canis</name>
    <dbReference type="NCBI Taxonomy" id="195482"/>
    <lineage>
        <taxon>Eukaryota</taxon>
        <taxon>Sar</taxon>
        <taxon>Alveolata</taxon>
        <taxon>Apicomplexa</taxon>
        <taxon>Conoidasida</taxon>
        <taxon>Coccidia</taxon>
        <taxon>Eucoccidiorida</taxon>
        <taxon>Eimeriorina</taxon>
        <taxon>Cryptosporidiidae</taxon>
        <taxon>Cryptosporidium</taxon>
    </lineage>
</organism>
<feature type="compositionally biased region" description="Polar residues" evidence="1">
    <location>
        <begin position="4000"/>
        <end position="4023"/>
    </location>
</feature>
<gene>
    <name evidence="2" type="ORF">OJ252_390</name>
</gene>
<comment type="caution">
    <text evidence="2">The sequence shown here is derived from an EMBL/GenBank/DDBJ whole genome shotgun (WGS) entry which is preliminary data.</text>
</comment>
<name>A0ABQ8PDY7_9CRYT</name>
<accession>A0ABQ8PDY7</accession>
<dbReference type="EMBL" id="JAPCXB010000013">
    <property type="protein sequence ID" value="KAJ1614950.1"/>
    <property type="molecule type" value="Genomic_DNA"/>
</dbReference>
<reference evidence="2" key="1">
    <citation type="submission" date="2022-10" db="EMBL/GenBank/DDBJ databases">
        <title>Adaptive evolution leads to modifications in subtelomeric GC content in a zoonotic Cryptosporidium species.</title>
        <authorList>
            <person name="Li J."/>
            <person name="Feng Y."/>
            <person name="Xiao L."/>
        </authorList>
    </citation>
    <scope>NUCLEOTIDE SEQUENCE</scope>
    <source>
        <strain evidence="2">25894</strain>
    </source>
</reference>
<feature type="compositionally biased region" description="Polar residues" evidence="1">
    <location>
        <begin position="1"/>
        <end position="14"/>
    </location>
</feature>
<sequence>MSDSLIPENTNQDSSPRESRFTEIKINSGENPIKIKKDWLLEYRNGLSYEEMQQRQIEGKSYTMPLLKAMLLSHYNRTAWNDPESQVKYSNIKNGQITDELKEISQRLMVDEDNSARILIERKYCMKKVGLLGKFSPRWFIFKGTNLAIFHSAHEETQPKFYSLVGAAYEVEDRDSSHKTQWATPIEVISEDGNIVHSDAKYRLSVVTKEPKVRHFCLYSNKKEEIADWVKVFHVANLNLDPSQAALISNVITRIAQRDVPSAWEALVYEAENRAHRETMLRCFVNRLRYLKATRVLNKWQTIYKVQNKDSNEGLKLLGREVMLGRLYRRDKLLVRTAQQREAIIELIQEGYRREKSKSQAQMKASTESIETTDSDAAAIAATSEGAQIKQGQQGRDFQTVFYVNPSIEKYHSRVMDSKEQSIKSKYSKHTIIPTYQEDANVRISNDLSRVIWAPKKWESVGNKNMFIDVDSISSIIVNASKPSYVSKGLYSAPSIVSEYDIAECVDEYVYSMTDSCFSHIKGEENKEKDPQNKITTGNWLAICGPRLGFKPAFSPDFLIRDTPVVVMKVNINVKSISLNERFSRLYTEYYQYYADELQEMTPYEKTTTMAALTYGDNSQTSKLNTIKSLVSNVQTNEEIVRDYGTMTSSISSIRKLFTAASNLNEVIESNPKESGSSNFENQIKPTNSTVASIRNLFTKNMSSIKDFNSPRTSPARSQTKSATVTGAKPVKQVDGLVLPPELSVVDPFKTVQVERNLEIRDSTVQTYLRITAFHQSYTSAHAVGVNPTYDLNFCVDVPLMTSNASKEMINDARNKAMEDAICTVDLWVKSPIECVPDELIASIDIPLKELSQNDRLSKQRSQFIAADSFILKQPVPDLKSSVSGNSRAIQILKYLGLLDPNSENLEDLPLGQLDISADSVIETSIMGENPISPETICLGGLQGLSSYSIEQSPNAEIRQKNGDCVELYIGQVKLDPNWTPGLYFVEVIMGDVSCMTHLVQTRYDSISADFRSHLYIPRYDNQLGVDPKCLQILIRRALGTEDRCSSLARLLQDSVIMGELIVDVTKLTMNEPHSSNGLYAVFKPTTSALYGSKGLDYALEIAQLGPKSDELQEAKQHIMLDVQIRMMITLRRKTDVTLKKVIDQSDDFKLVGDTALLVVEEELKYPISQKEFHIKCCPGNFDTLKAGTLGLPLRSVGNYIEYEIGGFQENSDQQINDLNTLNKFESDSILNEELESIDAQPVPLYACDPVPAQFYLPEDPRTFRSRKLPGIWHRILADGFRPGERVTRLTHRVRYVPVTIIAIYKNRTALCRWAENVSINPTEFPEGCVFIPEQRLVMGVPLSFLSTPHKAGVHVYDSTITRLPDNSITLLSDIKNYGGYMPLSVNPIFCEYEWVLWIKAETPQQMTLWATIIRNTIRERAFRRVRAYERTRDIMNSEEETDNNDCKASSSMISRQSNNKSYLEKRYDSGELEVVVHSSKILCKSNDPLNFYAVFQWARIPKQLYEMIENEGNYDVKSSIRQAVKRIIEESILGFNMKNRSSVTDQLTPQELRPIPIDMNIAKLHASYIPFGLSTQVKETNMYSVDKIKDDFLILATKITFSSYYLSNLCKNVLPDETSPYVKNSKEAKLLDKISGELVGVVPDKMDKKKLTNEVYNTYRCRFYNNKDNCEQGGSVFSTTQIDTSDEVPLLIIKLFQESNDNDKFIGHVVLNTVDYLTPENPFQIKYKKINPKYSYIVSASGTGGKMYSFDTVPDALNFVMSQNKEITVEEFYRALYGETNQARRIHGPWRVRVQENIEYHGNVCLMIRYGPTDIRLLTEFQPTANDYKEHILDYHRKQFDDSGIPYIQTVYDPNTPFAIKIARIFGNKFGQLNGNIFELLKKYADDTKMLKLIQMYLLRPAEQWIYERSLYEQMLFLEPLTDLIEKQNMTRWKYLLADSNNRGLQQWEQLYRQGLLLHKVDELSYDSWSILVNANVRDRLPSILLELWNGEEYLGEYLLPSLSSLLLSKVNTTVRLYTSSLARENDKKTRYDVRKEGLNGSKLSTFINMEISWRIKSTTEGIFGLIVRDVRNVVSELTDDLNEIKPQIHVYQHFSDNDQWRLMEITKPSIATRTILGIETPEKLKKQNIEWNNVFVYSRDRIVDLQFPISIPAMVESVPIVFNFNELLLSDNIGNKLDQDENIETIEKIWSLLKSGVPNYYRPYIWMQLSGANDLKNTIQKKWQSLNESNKCGHDTLFSYLIEYADTCNSCVLRQLDEDIESAKIRYHMCESILGIDQVHTFWENVRYIMRALIVFSLRKKYNIYNCEKFHVGLPLQYAFGLLSLTIELLMNFGGVCLTPEDVFYLIYSVCGSRHNIYLKSREESNDDNSKNKKLIKGALLPYYTTEEQEDDINNDMPAQVNDIIFLKSALELLHPYEYDNMLASGFQLEEILYGCLTSIFAGFLPSSTITQLYDLLFNVYFQPKDIFIKRKEHQKDNKNELEYNDNKINISLSRRILICLSYYIVTESYREININPLISSKCIRETIKSIMATMRDPLEMVHGIERADFIIFGNKKIYETILKLYETYVISYQESLWFSKKQNSVLEKMINMTPLQSQHGSDAPSHLGMRFIGGRYVPKTVVSPGLSLKDLTESLYPLIKFQALYAGRNLHQLPPGIAGYVIIKIDEVREFAKYNEPISPVVCVRMDQYKVATDPATERCSRSFIWKSNNVFMFPIPIWKSPSQKKSIHGRNSYQLQKETSESEMPLTVEIFIEVLDSEALDDENKLLCSAQLSLDRWSTNGGSLSLNGDDGTLAIYNDCNKMSLLFSWYTYVPNNELDTSALLPFSFGKQQWGDYGGYHCIYAPVNVESYRNELHSDLKEEKLKEWESEPKQSVLNIIRGRRKMDESGGNLENLPTMRSMYPGKLEISTGKYGPTRSQLQQLFFFSAPSLLPYVDEIVESFAKISMNSSEEKISLTPVPLRELIASIILCSRGTLSEKANLLFDLFGYDDANRLSVAFHSMYYSHTPQYPAAIQIGSQLNTHLPVEVSDKLGVAPSNVISLAGVAAIVQTACIRSNIPLDNVGIYQITASVFDHYFDVPSVVKALIIPPKGYDGRVSKEYITNNYHNLKYDTSSISNTEDITMDNMNIFNECKGSKSVFSSINCMNGKNIKENAYWYNIDHMIDSKYVLDVSRSITHHIRKNASLEGLFGIDFSVHTCLRHFDINDPFPGLVKTLRIIISGKRSKHEIRIIDLTIDEKGHFIDSRVQYGTETSDDLHTTDVRGANQFRQAFESGLATVDFPRLLYSDGAANGKERVPTASFVFNLHNILIDKYSFVTRFCDFTLVTEAIRRITANDRTCEPNQYLKLNVEVNLTLEESKSYPHYSVDEILGVPLKIMNNDDLANQFSQSLIISGSNNNIGNQSQRSIVSINASTLMNEDGYITQRSMVSTNSKQVFEPSLSVHSSMPLIEETDNINEERAISQDLGTEKLSSSGSLLNNNSIDGNGFEKILSKKSTLVDGGNEIEKMLSKSSRIDDNCSEISQLDKKMTDLEKIPTRTESNGGAVLKQASTATSKIAALFMTRQSSLFKSLSSTFNNNEEEKNKETENILDTVHSSSKINDIEEVHEVESDSLTINKSSNVDEEEEELKVDEEEEILLQQQQLNSTVTSFNSRRINSQTSLLSAVSRGASTVNLCRTFTRGNFGSYYEAEGKTEYQVDIPFRPPGQVEERHNIRVYMADSIRVLKNKVMEACKSIAQRLQESGIDNGLYKEIVLGPHHIVELVVTDFDGHIRYVPLLNETYSIEDYILSNEDLLQEFITSNMNSILNIRITPPKNIQTEKSTRIVNEMQHESGGACITSMYLANELANHEILEDGLLVRNPLGFRTYFHRAHYEIRNKMIEIEPGKVVSLDNLCFVRKSNTVLNNLAACINLDWNVDEWVPAVAIRGINTFLDELEGIHSESVRARASRIPQAVLSASSTIGGFMPVTLGAYNPISAAFDYGYGARNGSISVSNNHRNISNGSSSTKRYKTGASTNTKKFGTAGTGLSNPNQSSNSVSSKIKPEDMITSVYGWDLCYEVILLDFHDLMIEGGINTRESICVSENDVIFCFRNPSVRQQFEITQLTTDEKIRIMSLSESGMCPQRIALELSEDRVAALKSGSYSMLYNNQPRAVVVPHQLVSEFLRRFRAAIEEDKHIF</sequence>
<feature type="region of interest" description="Disordered" evidence="1">
    <location>
        <begin position="1"/>
        <end position="20"/>
    </location>
</feature>
<evidence type="ECO:0000313" key="3">
    <source>
        <dbReference type="Proteomes" id="UP001071777"/>
    </source>
</evidence>
<dbReference type="InterPro" id="IPR011993">
    <property type="entry name" value="PH-like_dom_sf"/>
</dbReference>
<evidence type="ECO:0000256" key="1">
    <source>
        <dbReference type="SAM" id="MobiDB-lite"/>
    </source>
</evidence>
<feature type="compositionally biased region" description="Polar residues" evidence="1">
    <location>
        <begin position="705"/>
        <end position="725"/>
    </location>
</feature>